<dbReference type="GO" id="GO:0006260">
    <property type="term" value="P:DNA replication"/>
    <property type="evidence" value="ECO:0007669"/>
    <property type="project" value="UniProtKB-UniRule"/>
</dbReference>
<dbReference type="Gene3D" id="1.20.1060.20">
    <property type="match status" value="1"/>
</dbReference>
<evidence type="ECO:0000256" key="5">
    <source>
        <dbReference type="ARBA" id="ARBA00023054"/>
    </source>
</evidence>
<dbReference type="InterPro" id="IPR010935">
    <property type="entry name" value="SMC_hinge"/>
</dbReference>
<dbReference type="FunFam" id="3.40.50.300:FF:000984">
    <property type="entry name" value="Chromosome partition protein Smc"/>
    <property type="match status" value="1"/>
</dbReference>
<dbReference type="HAMAP" id="MF_01894">
    <property type="entry name" value="Smc_prok"/>
    <property type="match status" value="1"/>
</dbReference>
<evidence type="ECO:0000256" key="7">
    <source>
        <dbReference type="HAMAP-Rule" id="MF_01894"/>
    </source>
</evidence>
<dbReference type="Gene3D" id="3.30.70.1620">
    <property type="match status" value="1"/>
</dbReference>
<feature type="coiled-coil region" evidence="7">
    <location>
        <begin position="262"/>
        <end position="296"/>
    </location>
</feature>
<reference evidence="10 11" key="1">
    <citation type="submission" date="2016-05" db="EMBL/GenBank/DDBJ databases">
        <title>Paenibacillus sp. 1ZS3-15 nov., isolated from the rhizosphere soil.</title>
        <authorList>
            <person name="Zhang X.X."/>
            <person name="Zhang J."/>
        </authorList>
    </citation>
    <scope>NUCLEOTIDE SEQUENCE [LARGE SCALE GENOMIC DNA]</scope>
    <source>
        <strain evidence="10 11">1ZS3-15</strain>
    </source>
</reference>
<dbReference type="FunFam" id="3.40.50.300:FF:000901">
    <property type="entry name" value="Chromosome partition protein Smc"/>
    <property type="match status" value="1"/>
</dbReference>
<dbReference type="STRING" id="1850517.A8708_14415"/>
<gene>
    <name evidence="7" type="primary">smc</name>
    <name evidence="10" type="ORF">A8708_14415</name>
</gene>
<evidence type="ECO:0000256" key="2">
    <source>
        <dbReference type="ARBA" id="ARBA00022490"/>
    </source>
</evidence>
<dbReference type="GO" id="GO:0007059">
    <property type="term" value="P:chromosome segregation"/>
    <property type="evidence" value="ECO:0007669"/>
    <property type="project" value="UniProtKB-UniRule"/>
</dbReference>
<dbReference type="GO" id="GO:0003677">
    <property type="term" value="F:DNA binding"/>
    <property type="evidence" value="ECO:0007669"/>
    <property type="project" value="UniProtKB-UniRule"/>
</dbReference>
<dbReference type="PANTHER" id="PTHR43977">
    <property type="entry name" value="STRUCTURAL MAINTENANCE OF CHROMOSOMES PROTEIN 3"/>
    <property type="match status" value="1"/>
</dbReference>
<dbReference type="InterPro" id="IPR027417">
    <property type="entry name" value="P-loop_NTPase"/>
</dbReference>
<dbReference type="InterPro" id="IPR011890">
    <property type="entry name" value="SMC_prok"/>
</dbReference>
<dbReference type="GO" id="GO:0030261">
    <property type="term" value="P:chromosome condensation"/>
    <property type="evidence" value="ECO:0007669"/>
    <property type="project" value="InterPro"/>
</dbReference>
<dbReference type="Pfam" id="PF02463">
    <property type="entry name" value="SMC_N"/>
    <property type="match status" value="1"/>
</dbReference>
<keyword evidence="5 7" id="KW-0175">Coiled coil</keyword>
<dbReference type="SUPFAM" id="SSF52540">
    <property type="entry name" value="P-loop containing nucleoside triphosphate hydrolases"/>
    <property type="match status" value="1"/>
</dbReference>
<dbReference type="SMART" id="SM00968">
    <property type="entry name" value="SMC_hinge"/>
    <property type="match status" value="1"/>
</dbReference>
<evidence type="ECO:0000256" key="8">
    <source>
        <dbReference type="SAM" id="MobiDB-lite"/>
    </source>
</evidence>
<feature type="region of interest" description="Disordered" evidence="8">
    <location>
        <begin position="789"/>
        <end position="809"/>
    </location>
</feature>
<comment type="subunit">
    <text evidence="7">Homodimer.</text>
</comment>
<keyword evidence="2 7" id="KW-0963">Cytoplasm</keyword>
<comment type="subcellular location">
    <subcellularLocation>
        <location evidence="1 7">Cytoplasm</location>
    </subcellularLocation>
</comment>
<dbReference type="Pfam" id="PF06470">
    <property type="entry name" value="SMC_hinge"/>
    <property type="match status" value="1"/>
</dbReference>
<comment type="similarity">
    <text evidence="7">Belongs to the SMC family.</text>
</comment>
<feature type="compositionally biased region" description="Basic and acidic residues" evidence="8">
    <location>
        <begin position="795"/>
        <end position="809"/>
    </location>
</feature>
<feature type="coiled-coil region" evidence="7">
    <location>
        <begin position="379"/>
        <end position="497"/>
    </location>
</feature>
<keyword evidence="6 7" id="KW-0238">DNA-binding</keyword>
<feature type="binding site" evidence="7">
    <location>
        <begin position="32"/>
        <end position="39"/>
    </location>
    <ligand>
        <name>ATP</name>
        <dbReference type="ChEBI" id="CHEBI:30616"/>
    </ligand>
</feature>
<dbReference type="GO" id="GO:0005524">
    <property type="term" value="F:ATP binding"/>
    <property type="evidence" value="ECO:0007669"/>
    <property type="project" value="UniProtKB-UniRule"/>
</dbReference>
<dbReference type="GO" id="GO:0005694">
    <property type="term" value="C:chromosome"/>
    <property type="evidence" value="ECO:0007669"/>
    <property type="project" value="InterPro"/>
</dbReference>
<dbReference type="Gene3D" id="3.40.50.300">
    <property type="entry name" value="P-loop containing nucleotide triphosphate hydrolases"/>
    <property type="match status" value="2"/>
</dbReference>
<keyword evidence="3 7" id="KW-0547">Nucleotide-binding</keyword>
<dbReference type="GO" id="GO:0005737">
    <property type="term" value="C:cytoplasm"/>
    <property type="evidence" value="ECO:0007669"/>
    <property type="project" value="UniProtKB-SubCell"/>
</dbReference>
<evidence type="ECO:0000259" key="9">
    <source>
        <dbReference type="SMART" id="SM00968"/>
    </source>
</evidence>
<protein>
    <recommendedName>
        <fullName evidence="7">Chromosome partition protein Smc</fullName>
    </recommendedName>
</protein>
<dbReference type="NCBIfam" id="TIGR02168">
    <property type="entry name" value="SMC_prok_B"/>
    <property type="match status" value="1"/>
</dbReference>
<dbReference type="InterPro" id="IPR036277">
    <property type="entry name" value="SMC_hinge_sf"/>
</dbReference>
<keyword evidence="11" id="KW-1185">Reference proteome</keyword>
<accession>A0A198A1N0</accession>
<evidence type="ECO:0000256" key="4">
    <source>
        <dbReference type="ARBA" id="ARBA00022840"/>
    </source>
</evidence>
<feature type="domain" description="SMC hinge" evidence="9">
    <location>
        <begin position="521"/>
        <end position="640"/>
    </location>
</feature>
<dbReference type="GO" id="GO:0007062">
    <property type="term" value="P:sister chromatid cohesion"/>
    <property type="evidence" value="ECO:0007669"/>
    <property type="project" value="InterPro"/>
</dbReference>
<evidence type="ECO:0000256" key="6">
    <source>
        <dbReference type="ARBA" id="ARBA00023125"/>
    </source>
</evidence>
<sequence length="1191" mass="135036">MFLKRIELSGFKSFADRTELEFVRGITAVVGPNGSGKSNISDGIRWVLGEQSAKSLRGGKMEDVIFAGSDARRAVNYGEVSLTLDNASQSLPLDFNEVTVTRRVHRNGDSEYLINKQPCRLKDITELFMDTGIGKEAYSIIGQGRIEEILSTKSEDRRGIFEEASGIVKYKSRKREAEKKLNDTEQNLLRIHDLVSELEDQVEPLRDQAEKAIRFKELKETLKSSEISMYVHQIDQIYIAWNDATQLLEKLTKEQTELSTIVSKHDAHLEKHRLETRRLEEELETLQESLLGLSEEFEKCEGHGEVLKERKKNYVTNHLQLSTTIAMQEQRKADKEADLSEQRDKIIGIGAQLFEFQAKLTAEEQRLQGVSGGISSSPEEQLKGELLETLNRMAQSRNEIRYAEQQIESIGRRLDRLDEERQKWADQRESITRRKQELSTKLQETVGDIERARQEYVGLTQALKSKQGLLDEAQSMVRKWEQKMDSLVSRRDTMKEMANDYDGFQQGVKEVLKAKTRKDLRGIRGAVAELVKVPANVEVAIETALGGALQNIVVETEADGREAIAFLKRRQMGRATFLPMNVIRGRSISDHESQTLKASKGFVGIAVDLVSFDSTYTNIFSSLLGNVVIAESLEDANHIAAKAQYRYRVVTLEGDVVNPGGSMTGGSLQKKSTNLLGRQRQIEELDAEIATSEGQLSGLRSQSSTLKREITDEMLKVEQLRQLGEGQRITEQQLRAELNPLESESRTVEEQLALDSQDRGALMSERTDFGRKKVESEATLAQLQEEEASLQQAIRDAESSRKASESQKEELQSQLTDLKVKVASTSQEKQSLQDQQRRLQQDLSDVEREIEVNRGLLTQLESDMATLEQETVLQIEQLNDLKLKKQQCSESIEFKRAERVDWLQKLEQGENETRTQRIQLKQVEENLHQTEVRVTRLDVELENLLKKLAEEYELSYELAKMRYPVPEDIQGTQSKVRELKREITSLGDVNLGAIEEYARVSERFEFLSSQKDDLIEAKTTLYQVIREMDQEMSKRFKTTFDAIRSHFGVVFAKLFGGGRADLILSEPENMLDTGIEIVAQPPGKKLQNLQLLSGGERALTAIALLFSIIRVKPVPFCVLDEVEAALDEANVSRFAEYLREFSEMTQFIVVTHRKGTMEEADVLYGVTMQEGGVSKLVSVRLEDEEATMTAS</sequence>
<evidence type="ECO:0000256" key="3">
    <source>
        <dbReference type="ARBA" id="ARBA00022741"/>
    </source>
</evidence>
<feature type="coiled-coil region" evidence="7">
    <location>
        <begin position="167"/>
        <end position="201"/>
    </location>
</feature>
<keyword evidence="4 7" id="KW-0067">ATP-binding</keyword>
<dbReference type="RefSeq" id="WP_068668821.1">
    <property type="nucleotide sequence ID" value="NZ_LYPB01000086.1"/>
</dbReference>
<dbReference type="InterPro" id="IPR024704">
    <property type="entry name" value="SMC"/>
</dbReference>
<dbReference type="AlphaFoldDB" id="A0A198A1N0"/>
<dbReference type="Proteomes" id="UP000078454">
    <property type="component" value="Unassembled WGS sequence"/>
</dbReference>
<dbReference type="OrthoDB" id="9808768at2"/>
<dbReference type="GO" id="GO:0016887">
    <property type="term" value="F:ATP hydrolysis activity"/>
    <property type="evidence" value="ECO:0007669"/>
    <property type="project" value="InterPro"/>
</dbReference>
<dbReference type="CDD" id="cd03278">
    <property type="entry name" value="ABC_SMC_barmotin"/>
    <property type="match status" value="2"/>
</dbReference>
<dbReference type="SUPFAM" id="SSF75553">
    <property type="entry name" value="Smc hinge domain"/>
    <property type="match status" value="1"/>
</dbReference>
<evidence type="ECO:0000256" key="1">
    <source>
        <dbReference type="ARBA" id="ARBA00004496"/>
    </source>
</evidence>
<dbReference type="EMBL" id="LYPB01000086">
    <property type="protein sequence ID" value="OAS15007.1"/>
    <property type="molecule type" value="Genomic_DNA"/>
</dbReference>
<proteinExistence type="inferred from homology"/>
<evidence type="ECO:0000313" key="11">
    <source>
        <dbReference type="Proteomes" id="UP000078454"/>
    </source>
</evidence>
<organism evidence="10 11">
    <name type="scientific">Paenibacillus oryzisoli</name>
    <dbReference type="NCBI Taxonomy" id="1850517"/>
    <lineage>
        <taxon>Bacteria</taxon>
        <taxon>Bacillati</taxon>
        <taxon>Bacillota</taxon>
        <taxon>Bacilli</taxon>
        <taxon>Bacillales</taxon>
        <taxon>Paenibacillaceae</taxon>
        <taxon>Paenibacillus</taxon>
    </lineage>
</organism>
<name>A0A198A1N0_9BACL</name>
<comment type="caution">
    <text evidence="10">The sequence shown here is derived from an EMBL/GenBank/DDBJ whole genome shotgun (WGS) entry which is preliminary data.</text>
</comment>
<dbReference type="InterPro" id="IPR003395">
    <property type="entry name" value="RecF/RecN/SMC_N"/>
</dbReference>
<dbReference type="PIRSF" id="PIRSF005719">
    <property type="entry name" value="SMC"/>
    <property type="match status" value="1"/>
</dbReference>
<comment type="function">
    <text evidence="7">Required for chromosome condensation and partitioning.</text>
</comment>
<evidence type="ECO:0000313" key="10">
    <source>
        <dbReference type="EMBL" id="OAS15007.1"/>
    </source>
</evidence>
<comment type="domain">
    <text evidence="7">Contains large globular domains required for ATP hydrolysis at each terminus and a third globular domain forming a flexible hinge near the middle of the molecule. These domains are separated by coiled-coil structures.</text>
</comment>